<keyword evidence="1" id="KW-1133">Transmembrane helix</keyword>
<organism evidence="2 3">
    <name type="scientific">Candidatus Methanodesulfokora washburnensis</name>
    <dbReference type="NCBI Taxonomy" id="2478471"/>
    <lineage>
        <taxon>Archaea</taxon>
        <taxon>Thermoproteota</taxon>
        <taxon>Candidatus Korarchaeia</taxon>
        <taxon>Candidatus Korarchaeia incertae sedis</taxon>
        <taxon>Candidatus Methanodesulfokora</taxon>
    </lineage>
</organism>
<feature type="transmembrane region" description="Helical" evidence="1">
    <location>
        <begin position="154"/>
        <end position="172"/>
    </location>
</feature>
<dbReference type="AlphaFoldDB" id="A0A429GHF5"/>
<reference evidence="2 3" key="1">
    <citation type="submission" date="2018-10" db="EMBL/GenBank/DDBJ databases">
        <title>Co-occurring genomic capacity for anaerobic methane metabolism and dissimilatory sulfite reduction discovered in the Korarchaeota.</title>
        <authorList>
            <person name="Mckay L.J."/>
            <person name="Dlakic M."/>
            <person name="Fields M.W."/>
            <person name="Delmont T.O."/>
            <person name="Eren A.M."/>
            <person name="Jay Z.J."/>
            <person name="Klingelsmith K.B."/>
            <person name="Rusch D.B."/>
            <person name="Inskeep W.P."/>
        </authorList>
    </citation>
    <scope>NUCLEOTIDE SEQUENCE [LARGE SCALE GENOMIC DNA]</scope>
    <source>
        <strain evidence="2 3">MDKW</strain>
    </source>
</reference>
<protein>
    <submittedName>
        <fullName evidence="2">Uncharacterized protein</fullName>
    </submittedName>
</protein>
<name>A0A429GHF5_9CREN</name>
<gene>
    <name evidence="2" type="ORF">D6D85_10995</name>
</gene>
<dbReference type="EMBL" id="RCOS01000125">
    <property type="protein sequence ID" value="RSN73244.1"/>
    <property type="molecule type" value="Genomic_DNA"/>
</dbReference>
<feature type="transmembrane region" description="Helical" evidence="1">
    <location>
        <begin position="130"/>
        <end position="148"/>
    </location>
</feature>
<comment type="caution">
    <text evidence="2">The sequence shown here is derived from an EMBL/GenBank/DDBJ whole genome shotgun (WGS) entry which is preliminary data.</text>
</comment>
<feature type="transmembrane region" description="Helical" evidence="1">
    <location>
        <begin position="12"/>
        <end position="34"/>
    </location>
</feature>
<keyword evidence="1" id="KW-0812">Transmembrane</keyword>
<feature type="transmembrane region" description="Helical" evidence="1">
    <location>
        <begin position="40"/>
        <end position="57"/>
    </location>
</feature>
<feature type="transmembrane region" description="Helical" evidence="1">
    <location>
        <begin position="104"/>
        <end position="123"/>
    </location>
</feature>
<dbReference type="Proteomes" id="UP000277582">
    <property type="component" value="Unassembled WGS sequence"/>
</dbReference>
<evidence type="ECO:0000313" key="3">
    <source>
        <dbReference type="Proteomes" id="UP000277582"/>
    </source>
</evidence>
<evidence type="ECO:0000256" key="1">
    <source>
        <dbReference type="SAM" id="Phobius"/>
    </source>
</evidence>
<keyword evidence="1" id="KW-0472">Membrane</keyword>
<evidence type="ECO:0000313" key="2">
    <source>
        <dbReference type="EMBL" id="RSN73244.1"/>
    </source>
</evidence>
<sequence length="194" mass="22880">MEEKWGNITDAVCAAFILYVILPLCFMFFSYNSFLAILKLWYILVEILLSSLCYFCMWMNFNRMREEGAISKDAKFSFISNLLFFIFFLSIPLLAPYSEYEGHYLPYFTLLFLTFELISFPLVKHFRLVNGRLIIMIVFCFLSLPFLIHVSPKTIAIFLISLAYFIASILDIRRNRFPYFALAYLERKSIRGST</sequence>
<accession>A0A429GHF5</accession>
<proteinExistence type="predicted"/>
<keyword evidence="3" id="KW-1185">Reference proteome</keyword>
<feature type="transmembrane region" description="Helical" evidence="1">
    <location>
        <begin position="78"/>
        <end position="98"/>
    </location>
</feature>